<dbReference type="EMBL" id="JAHWZY010000031">
    <property type="protein sequence ID" value="MEZ3181851.1"/>
    <property type="molecule type" value="Genomic_DNA"/>
</dbReference>
<comment type="caution">
    <text evidence="2">The sequence shown here is derived from an EMBL/GenBank/DDBJ whole genome shotgun (WGS) entry which is preliminary data.</text>
</comment>
<keyword evidence="3" id="KW-1185">Reference proteome</keyword>
<gene>
    <name evidence="2" type="ORF">KYY02_25205</name>
</gene>
<protein>
    <submittedName>
        <fullName evidence="2">Winged helix DNA-binding protein</fullName>
    </submittedName>
</protein>
<proteinExistence type="predicted"/>
<dbReference type="InterPro" id="IPR036388">
    <property type="entry name" value="WH-like_DNA-bd_sf"/>
</dbReference>
<dbReference type="SUPFAM" id="SSF46785">
    <property type="entry name" value="Winged helix' DNA-binding domain"/>
    <property type="match status" value="1"/>
</dbReference>
<accession>A0ABV4J4I9</accession>
<evidence type="ECO:0000313" key="2">
    <source>
        <dbReference type="EMBL" id="MEZ3181851.1"/>
    </source>
</evidence>
<evidence type="ECO:0000313" key="3">
    <source>
        <dbReference type="Proteomes" id="UP001567537"/>
    </source>
</evidence>
<dbReference type="Gene3D" id="1.10.10.10">
    <property type="entry name" value="Winged helix-like DNA-binding domain superfamily/Winged helix DNA-binding domain"/>
    <property type="match status" value="1"/>
</dbReference>
<evidence type="ECO:0000256" key="1">
    <source>
        <dbReference type="SAM" id="MobiDB-lite"/>
    </source>
</evidence>
<name>A0ABV4J4I9_9ACTN</name>
<sequence length="34" mass="3663">MQEAGLLTREPAAHDRRGMVVSLTDAGRTLQGPQ</sequence>
<dbReference type="InterPro" id="IPR036390">
    <property type="entry name" value="WH_DNA-bd_sf"/>
</dbReference>
<dbReference type="GO" id="GO:0003677">
    <property type="term" value="F:DNA binding"/>
    <property type="evidence" value="ECO:0007669"/>
    <property type="project" value="UniProtKB-KW"/>
</dbReference>
<dbReference type="Proteomes" id="UP001567537">
    <property type="component" value="Unassembled WGS sequence"/>
</dbReference>
<reference evidence="2 3" key="1">
    <citation type="journal article" date="2021" name="Res Sq">
        <title>Streptomyces Pimoensis sp. nov., Isolated From the Taklimakan Desert in Xinjiang, China.</title>
        <authorList>
            <person name="Zhang P."/>
            <person name="Luo X."/>
            <person name="Luo X."/>
            <person name="Liu Z."/>
            <person name="Xia Z."/>
            <person name="Wan C."/>
            <person name="zhang L."/>
        </authorList>
    </citation>
    <scope>NUCLEOTIDE SEQUENCE [LARGE SCALE GENOMIC DNA]</scope>
    <source>
        <strain evidence="2 3">TRM75549</strain>
    </source>
</reference>
<organism evidence="2 3">
    <name type="scientific">Streptomyces pimonensis</name>
    <dbReference type="NCBI Taxonomy" id="2860288"/>
    <lineage>
        <taxon>Bacteria</taxon>
        <taxon>Bacillati</taxon>
        <taxon>Actinomycetota</taxon>
        <taxon>Actinomycetes</taxon>
        <taxon>Kitasatosporales</taxon>
        <taxon>Streptomycetaceae</taxon>
        <taxon>Streptomyces</taxon>
    </lineage>
</organism>
<keyword evidence="2" id="KW-0238">DNA-binding</keyword>
<feature type="region of interest" description="Disordered" evidence="1">
    <location>
        <begin position="1"/>
        <end position="34"/>
    </location>
</feature>